<keyword evidence="4" id="KW-0997">Cell inner membrane</keyword>
<dbReference type="Proteomes" id="UP000178666">
    <property type="component" value="Chromosome"/>
</dbReference>
<dbReference type="PANTHER" id="PTHR32196">
    <property type="entry name" value="ABC TRANSPORTER PERMEASE PROTEIN YPHD-RELATED-RELATED"/>
    <property type="match status" value="1"/>
</dbReference>
<evidence type="ECO:0000256" key="1">
    <source>
        <dbReference type="ARBA" id="ARBA00004651"/>
    </source>
</evidence>
<dbReference type="RefSeq" id="WP_028701413.1">
    <property type="nucleotide sequence ID" value="NZ_CP013126.1"/>
</dbReference>
<evidence type="ECO:0000256" key="5">
    <source>
        <dbReference type="ARBA" id="ARBA00022692"/>
    </source>
</evidence>
<comment type="subcellular location">
    <subcellularLocation>
        <location evidence="1">Cell membrane</location>
        <topology evidence="1">Multi-pass membrane protein</topology>
    </subcellularLocation>
</comment>
<reference evidence="10 12" key="1">
    <citation type="journal article" date="2016" name="Plant Dis.">
        <title>Improved production of propionic acid using genome shuffling.</title>
        <authorList>
            <person name="Luna-Flores C.H."/>
            <person name="Palfreyman R.W."/>
            <person name="Kromer J.O."/>
            <person name="Nielsen L.K."/>
            <person name="Marcellin E."/>
        </authorList>
    </citation>
    <scope>NUCLEOTIDE SEQUENCE [LARGE SCALE GENOMIC DNA]</scope>
    <source>
        <strain evidence="10 12">F3E8</strain>
    </source>
</reference>
<dbReference type="EMBL" id="CP014352">
    <property type="protein sequence ID" value="AMS05766.1"/>
    <property type="molecule type" value="Genomic_DNA"/>
</dbReference>
<feature type="transmembrane region" description="Helical" evidence="8">
    <location>
        <begin position="220"/>
        <end position="238"/>
    </location>
</feature>
<dbReference type="GO" id="GO:0005886">
    <property type="term" value="C:plasma membrane"/>
    <property type="evidence" value="ECO:0007669"/>
    <property type="project" value="UniProtKB-SubCell"/>
</dbReference>
<dbReference type="Pfam" id="PF02653">
    <property type="entry name" value="BPD_transp_2"/>
    <property type="match status" value="1"/>
</dbReference>
<evidence type="ECO:0000256" key="8">
    <source>
        <dbReference type="SAM" id="Phobius"/>
    </source>
</evidence>
<evidence type="ECO:0000256" key="6">
    <source>
        <dbReference type="ARBA" id="ARBA00022989"/>
    </source>
</evidence>
<evidence type="ECO:0000313" key="9">
    <source>
        <dbReference type="EMBL" id="AMS05766.1"/>
    </source>
</evidence>
<dbReference type="InterPro" id="IPR001851">
    <property type="entry name" value="ABC_transp_permease"/>
</dbReference>
<dbReference type="KEGG" id="aaci:ASQ49_04995"/>
<feature type="transmembrane region" description="Helical" evidence="8">
    <location>
        <begin position="131"/>
        <end position="150"/>
    </location>
</feature>
<feature type="transmembrane region" description="Helical" evidence="8">
    <location>
        <begin position="78"/>
        <end position="96"/>
    </location>
</feature>
<keyword evidence="12" id="KW-1185">Reference proteome</keyword>
<proteinExistence type="predicted"/>
<reference evidence="9 11" key="2">
    <citation type="submission" date="2016-02" db="EMBL/GenBank/DDBJ databases">
        <title>Complete Genome Sequence of Propionibacterium acidipropionici ATCC 55737.</title>
        <authorList>
            <person name="Luna Flores C.H."/>
            <person name="Nielsen L.K."/>
            <person name="Marcellin E."/>
        </authorList>
    </citation>
    <scope>NUCLEOTIDE SEQUENCE [LARGE SCALE GENOMIC DNA]</scope>
    <source>
        <strain evidence="9 11">ATCC 55737</strain>
    </source>
</reference>
<feature type="transmembrane region" description="Helical" evidence="8">
    <location>
        <begin position="53"/>
        <end position="72"/>
    </location>
</feature>
<dbReference type="Proteomes" id="UP000075221">
    <property type="component" value="Chromosome"/>
</dbReference>
<feature type="transmembrane region" description="Helical" evidence="8">
    <location>
        <begin position="259"/>
        <end position="287"/>
    </location>
</feature>
<dbReference type="OrthoDB" id="9808136at2"/>
<dbReference type="PANTHER" id="PTHR32196:SF21">
    <property type="entry name" value="ABC TRANSPORTER PERMEASE PROTEIN YPHD-RELATED"/>
    <property type="match status" value="1"/>
</dbReference>
<evidence type="ECO:0000313" key="10">
    <source>
        <dbReference type="EMBL" id="AOZ47232.1"/>
    </source>
</evidence>
<name>A0A142KI28_9ACTN</name>
<keyword evidence="2" id="KW-0813">Transport</keyword>
<feature type="transmembrane region" description="Helical" evidence="8">
    <location>
        <begin position="299"/>
        <end position="318"/>
    </location>
</feature>
<feature type="transmembrane region" description="Helical" evidence="8">
    <location>
        <begin position="20"/>
        <end position="41"/>
    </location>
</feature>
<dbReference type="EMBL" id="CP015970">
    <property type="protein sequence ID" value="AOZ47232.1"/>
    <property type="molecule type" value="Genomic_DNA"/>
</dbReference>
<evidence type="ECO:0000313" key="11">
    <source>
        <dbReference type="Proteomes" id="UP000075221"/>
    </source>
</evidence>
<protein>
    <submittedName>
        <fullName evidence="9">Sugar ABC transporter permease</fullName>
    </submittedName>
</protein>
<sequence length="324" mass="32828">MTSAVSAPTRPSPMARLGHWALNHGALVGLIILCIALFIATPDFLTVSNIINVGIQTAVVAILAFGMTFVIITAGIDLSVGSLAAFSAMVSAWMFTSASMPGWLTLIIGLLAGLVAGAVSGLAVAYAKLPAFIATLAMMSVARGLTLVISDGTPIPTAGAVNWLGDDLGPIPVPVIMMALAGVACWFVLSRTVLGRSLYAIGGNPEAARLSGLPVKHTLVVVYALSGLFAGLAGLVLAGRLSSAQPQAGVSYEMDAIAAVVIGGASLAGGAGKASGTFIGAILLAVIRNGLNILNVSSFWQQVVIGCVIAVAVGFDVFRTRKES</sequence>
<keyword evidence="3" id="KW-1003">Cell membrane</keyword>
<accession>A0A142KI28</accession>
<keyword evidence="6 8" id="KW-1133">Transmembrane helix</keyword>
<evidence type="ECO:0000256" key="3">
    <source>
        <dbReference type="ARBA" id="ARBA00022475"/>
    </source>
</evidence>
<keyword evidence="5 8" id="KW-0812">Transmembrane</keyword>
<dbReference type="AlphaFoldDB" id="A0A142KI28"/>
<dbReference type="CDD" id="cd06579">
    <property type="entry name" value="TM_PBP1_transp_AraH_like"/>
    <property type="match status" value="1"/>
</dbReference>
<gene>
    <name evidence="10" type="ORF">A8L58_11690</name>
    <name evidence="9" type="ORF">AXH35_10250</name>
</gene>
<organism evidence="9 11">
    <name type="scientific">Acidipropionibacterium acidipropionici</name>
    <dbReference type="NCBI Taxonomy" id="1748"/>
    <lineage>
        <taxon>Bacteria</taxon>
        <taxon>Bacillati</taxon>
        <taxon>Actinomycetota</taxon>
        <taxon>Actinomycetes</taxon>
        <taxon>Propionibacteriales</taxon>
        <taxon>Propionibacteriaceae</taxon>
        <taxon>Acidipropionibacterium</taxon>
    </lineage>
</organism>
<evidence type="ECO:0000313" key="12">
    <source>
        <dbReference type="Proteomes" id="UP000178666"/>
    </source>
</evidence>
<dbReference type="GeneID" id="88084390"/>
<evidence type="ECO:0000256" key="2">
    <source>
        <dbReference type="ARBA" id="ARBA00022448"/>
    </source>
</evidence>
<dbReference type="GO" id="GO:0022857">
    <property type="term" value="F:transmembrane transporter activity"/>
    <property type="evidence" value="ECO:0007669"/>
    <property type="project" value="InterPro"/>
</dbReference>
<evidence type="ECO:0000256" key="4">
    <source>
        <dbReference type="ARBA" id="ARBA00022519"/>
    </source>
</evidence>
<feature type="transmembrane region" description="Helical" evidence="8">
    <location>
        <begin position="103"/>
        <end position="125"/>
    </location>
</feature>
<keyword evidence="7 8" id="KW-0472">Membrane</keyword>
<feature type="transmembrane region" description="Helical" evidence="8">
    <location>
        <begin position="171"/>
        <end position="189"/>
    </location>
</feature>
<evidence type="ECO:0000256" key="7">
    <source>
        <dbReference type="ARBA" id="ARBA00023136"/>
    </source>
</evidence>